<dbReference type="InterPro" id="IPR050266">
    <property type="entry name" value="AB_hydrolase_sf"/>
</dbReference>
<gene>
    <name evidence="2" type="ORF">GB882_17820</name>
</gene>
<evidence type="ECO:0000313" key="3">
    <source>
        <dbReference type="Proteomes" id="UP000429644"/>
    </source>
</evidence>
<organism evidence="2 3">
    <name type="scientific">Georgenia ruanii</name>
    <dbReference type="NCBI Taxonomy" id="348442"/>
    <lineage>
        <taxon>Bacteria</taxon>
        <taxon>Bacillati</taxon>
        <taxon>Actinomycetota</taxon>
        <taxon>Actinomycetes</taxon>
        <taxon>Micrococcales</taxon>
        <taxon>Bogoriellaceae</taxon>
        <taxon>Georgenia</taxon>
    </lineage>
</organism>
<dbReference type="SUPFAM" id="SSF53474">
    <property type="entry name" value="alpha/beta-Hydrolases"/>
    <property type="match status" value="1"/>
</dbReference>
<dbReference type="Pfam" id="PF00561">
    <property type="entry name" value="Abhydrolase_1"/>
    <property type="match status" value="1"/>
</dbReference>
<reference evidence="2 3" key="1">
    <citation type="submission" date="2019-10" db="EMBL/GenBank/DDBJ databases">
        <title>Georgenia wutianyii sp. nov. and Georgenia yuyongxinii sp. nov. isolated from plateau pika (Ochotona curzoniae) in the Qinghai-Tibet plateau of China.</title>
        <authorList>
            <person name="Tian Z."/>
        </authorList>
    </citation>
    <scope>NUCLEOTIDE SEQUENCE [LARGE SCALE GENOMIC DNA]</scope>
    <source>
        <strain evidence="2 3">JCM 15130</strain>
    </source>
</reference>
<name>A0A7J9V3K5_9MICO</name>
<evidence type="ECO:0000313" key="2">
    <source>
        <dbReference type="EMBL" id="MPV90534.1"/>
    </source>
</evidence>
<dbReference type="GO" id="GO:0016787">
    <property type="term" value="F:hydrolase activity"/>
    <property type="evidence" value="ECO:0007669"/>
    <property type="project" value="UniProtKB-KW"/>
</dbReference>
<proteinExistence type="predicted"/>
<dbReference type="InterPro" id="IPR000073">
    <property type="entry name" value="AB_hydrolase_1"/>
</dbReference>
<sequence length="280" mass="30785">MTTLTPPRDFSDRTWSSWTEPSFIEVDGLPTAYRRAGTGPTLVYLHGGGGTRSWTPLYEQLAAHYDLVAPEHPGYGDTGRPDHVDSWPDLVLHYEAFFRALDLGEIHLVGTSLGAWLAANLAIYYPERFASLTLVTPLGTRILDEPFIDVFRFTPEQEAEAMFNGRADRYAEALAQGDELDTIVHAFGENAMAALLFFNPRYDYKLDMRLQRVAAPTLVLGVDDDRVVGNQQAARYSELIPGATLRTIHGPDGEPSGHGVTVEQPDDVVAAITAHTAATN</sequence>
<dbReference type="Gene3D" id="3.40.50.1820">
    <property type="entry name" value="alpha/beta hydrolase"/>
    <property type="match status" value="1"/>
</dbReference>
<feature type="domain" description="AB hydrolase-1" evidence="1">
    <location>
        <begin position="40"/>
        <end position="247"/>
    </location>
</feature>
<keyword evidence="3" id="KW-1185">Reference proteome</keyword>
<dbReference type="GO" id="GO:0016020">
    <property type="term" value="C:membrane"/>
    <property type="evidence" value="ECO:0007669"/>
    <property type="project" value="TreeGrafter"/>
</dbReference>
<dbReference type="PANTHER" id="PTHR43798">
    <property type="entry name" value="MONOACYLGLYCEROL LIPASE"/>
    <property type="match status" value="1"/>
</dbReference>
<dbReference type="PANTHER" id="PTHR43798:SF33">
    <property type="entry name" value="HYDROLASE, PUTATIVE (AFU_ORTHOLOGUE AFUA_2G14860)-RELATED"/>
    <property type="match status" value="1"/>
</dbReference>
<comment type="caution">
    <text evidence="2">The sequence shown here is derived from an EMBL/GenBank/DDBJ whole genome shotgun (WGS) entry which is preliminary data.</text>
</comment>
<dbReference type="Proteomes" id="UP000429644">
    <property type="component" value="Unassembled WGS sequence"/>
</dbReference>
<dbReference type="EMBL" id="WHPD01003826">
    <property type="protein sequence ID" value="MPV90534.1"/>
    <property type="molecule type" value="Genomic_DNA"/>
</dbReference>
<dbReference type="PRINTS" id="PR00111">
    <property type="entry name" value="ABHYDROLASE"/>
</dbReference>
<dbReference type="InterPro" id="IPR029058">
    <property type="entry name" value="AB_hydrolase_fold"/>
</dbReference>
<evidence type="ECO:0000259" key="1">
    <source>
        <dbReference type="Pfam" id="PF00561"/>
    </source>
</evidence>
<keyword evidence="2" id="KW-0378">Hydrolase</keyword>
<dbReference type="RefSeq" id="WP_193314621.1">
    <property type="nucleotide sequence ID" value="NZ_BAAAOT010000043.1"/>
</dbReference>
<dbReference type="AlphaFoldDB" id="A0A7J9V3K5"/>
<accession>A0A7J9V3K5</accession>
<protein>
    <submittedName>
        <fullName evidence="2">Alpha/beta fold hydrolase</fullName>
    </submittedName>
</protein>